<accession>A0ABW9P675</accession>
<dbReference type="SUPFAM" id="SSF53474">
    <property type="entry name" value="alpha/beta-Hydrolases"/>
    <property type="match status" value="1"/>
</dbReference>
<sequence>MMKLSQRGELIMKKKITAFLIAFVSLVSLICVTQFSNVQTSKAATTSDPIFFVPGSYSDQNSWDSMYQQLDPSNVHPVVKLNVAPNGAVTRTDVRAGNPGERPFVTVAFDNILWNDDAVYANAAGLQSAIQSYQAKDPFTHDDFVAQSNGGNIVTRYMEAYPSTACGTFITVGTPYNMRANNGDPADPLLISQAAGAGRLNPSMKVYNVIGRNGDDTSTDTVVARESAMDGSHIFPGHTASLTYLYLSGEDAIHCNQVSAPQMAQIISKYIDLN</sequence>
<organism evidence="1 2">
    <name type="scientific">Companilactobacillus mishanensis</name>
    <dbReference type="NCBI Taxonomy" id="2486008"/>
    <lineage>
        <taxon>Bacteria</taxon>
        <taxon>Bacillati</taxon>
        <taxon>Bacillota</taxon>
        <taxon>Bacilli</taxon>
        <taxon>Lactobacillales</taxon>
        <taxon>Lactobacillaceae</taxon>
        <taxon>Companilactobacillus</taxon>
    </lineage>
</organism>
<dbReference type="Proteomes" id="UP000436655">
    <property type="component" value="Unassembled WGS sequence"/>
</dbReference>
<dbReference type="GO" id="GO:0016787">
    <property type="term" value="F:hydrolase activity"/>
    <property type="evidence" value="ECO:0007669"/>
    <property type="project" value="UniProtKB-KW"/>
</dbReference>
<dbReference type="InterPro" id="IPR010315">
    <property type="entry name" value="DUF915_hydro-like"/>
</dbReference>
<evidence type="ECO:0000313" key="2">
    <source>
        <dbReference type="Proteomes" id="UP000436655"/>
    </source>
</evidence>
<dbReference type="Gene3D" id="3.40.50.1820">
    <property type="entry name" value="alpha/beta hydrolase"/>
    <property type="match status" value="1"/>
</dbReference>
<evidence type="ECO:0000313" key="1">
    <source>
        <dbReference type="EMBL" id="MQS44671.1"/>
    </source>
</evidence>
<proteinExistence type="predicted"/>
<comment type="caution">
    <text evidence="1">The sequence shown here is derived from an EMBL/GenBank/DDBJ whole genome shotgun (WGS) entry which is preliminary data.</text>
</comment>
<dbReference type="Pfam" id="PF06028">
    <property type="entry name" value="DUF915"/>
    <property type="match status" value="1"/>
</dbReference>
<name>A0ABW9P675_9LACO</name>
<gene>
    <name evidence="1" type="ORF">FHL03_04135</name>
</gene>
<dbReference type="InterPro" id="IPR029058">
    <property type="entry name" value="AB_hydrolase_fold"/>
</dbReference>
<dbReference type="EMBL" id="VDFN01000002">
    <property type="protein sequence ID" value="MQS44671.1"/>
    <property type="molecule type" value="Genomic_DNA"/>
</dbReference>
<keyword evidence="2" id="KW-1185">Reference proteome</keyword>
<keyword evidence="1" id="KW-0378">Hydrolase</keyword>
<reference evidence="1 2" key="1">
    <citation type="journal article" date="2019" name="Syst. Appl. Microbiol.">
        <title>Polyphasic characterization of two novel Lactobacillus spp. isolated from blown salami packages: Description of Lactobacillus halodurans sp. nov. and Lactobacillus salsicarnum sp. nov.</title>
        <authorList>
            <person name="Schuster J.A."/>
            <person name="Klingl A."/>
            <person name="Vogel R.F."/>
            <person name="Ehrmann M.A."/>
        </authorList>
    </citation>
    <scope>NUCLEOTIDE SEQUENCE [LARGE SCALE GENOMIC DNA]</scope>
    <source>
        <strain evidence="1 2">TMW 1.2098</strain>
    </source>
</reference>
<protein>
    <submittedName>
        <fullName evidence="1">Alpha/beta hydrolase</fullName>
    </submittedName>
</protein>